<evidence type="ECO:0000313" key="1">
    <source>
        <dbReference type="EMBL" id="PKQ27399.1"/>
    </source>
</evidence>
<dbReference type="GO" id="GO:0018662">
    <property type="term" value="F:phenol 2-monooxygenase activity"/>
    <property type="evidence" value="ECO:0007669"/>
    <property type="project" value="InterPro"/>
</dbReference>
<accession>A0A2N3G3T7</accession>
<proteinExistence type="predicted"/>
<dbReference type="Proteomes" id="UP000233654">
    <property type="component" value="Unassembled WGS sequence"/>
</dbReference>
<comment type="caution">
    <text evidence="1">The sequence shown here is derived from an EMBL/GenBank/DDBJ whole genome shotgun (WGS) entry which is preliminary data.</text>
</comment>
<evidence type="ECO:0000313" key="2">
    <source>
        <dbReference type="Proteomes" id="UP000233654"/>
    </source>
</evidence>
<dbReference type="Pfam" id="PF04663">
    <property type="entry name" value="Phenol_monoox"/>
    <property type="match status" value="1"/>
</dbReference>
<protein>
    <submittedName>
        <fullName evidence="1">Phenol hydroxylase</fullName>
    </submittedName>
</protein>
<gene>
    <name evidence="1" type="ORF">CVT63_08205</name>
</gene>
<dbReference type="EMBL" id="PHEX01000114">
    <property type="protein sequence ID" value="PKQ27399.1"/>
    <property type="molecule type" value="Genomic_DNA"/>
</dbReference>
<organism evidence="1 2">
    <name type="scientific">Candidatus Anoxymicrobium japonicum</name>
    <dbReference type="NCBI Taxonomy" id="2013648"/>
    <lineage>
        <taxon>Bacteria</taxon>
        <taxon>Bacillati</taxon>
        <taxon>Actinomycetota</taxon>
        <taxon>Candidatus Geothermincolia</taxon>
        <taxon>Candidatus Geothermincolales</taxon>
        <taxon>Candidatus Anoxymicrobiaceae</taxon>
        <taxon>Candidatus Anoxymicrobium</taxon>
    </lineage>
</organism>
<name>A0A2N3G3T7_9ACTN</name>
<reference evidence="1 2" key="1">
    <citation type="journal article" date="2017" name="ISME J.">
        <title>Potential for microbial H2 and metal transformations associated with novel bacteria and archaea in deep terrestrial subsurface sediments.</title>
        <authorList>
            <person name="Hernsdorf A.W."/>
            <person name="Amano Y."/>
            <person name="Miyakawa K."/>
            <person name="Ise K."/>
            <person name="Suzuki Y."/>
            <person name="Anantharaman K."/>
            <person name="Probst A."/>
            <person name="Burstein D."/>
            <person name="Thomas B.C."/>
            <person name="Banfield J.F."/>
        </authorList>
    </citation>
    <scope>NUCLEOTIDE SEQUENCE [LARGE SCALE GENOMIC DNA]</scope>
    <source>
        <strain evidence="1">HGW-Actinobacteria-3</strain>
    </source>
</reference>
<dbReference type="Gene3D" id="3.10.20.560">
    <property type="entry name" value="Phenol hydroxylase"/>
    <property type="match status" value="1"/>
</dbReference>
<dbReference type="InterPro" id="IPR043010">
    <property type="entry name" value="Phenol_hydroxylase_sf"/>
</dbReference>
<dbReference type="AlphaFoldDB" id="A0A2N3G3T7"/>
<dbReference type="InterPro" id="IPR006756">
    <property type="entry name" value="Phenol_hydroxylase"/>
</dbReference>
<sequence>MALTSTKPYVAVPRDLVENFNGKQIVYVCWDHHMLFATPLMLVVEPEMRFGDLLENVVKPLIGPDPDSAAVDLTKVEWQKAGRSWTPDFGVSLAANGIVHKEQLRFSTPGVNSLLAAA</sequence>